<proteinExistence type="inferred from homology"/>
<comment type="pathway">
    <text evidence="1 8">Amino-acid biosynthesis; L-isoleucine biosynthesis; L-isoleucine from 2-oxobutanoate: step 1/4.</text>
</comment>
<dbReference type="CDD" id="cd04878">
    <property type="entry name" value="ACT_AHAS"/>
    <property type="match status" value="1"/>
</dbReference>
<dbReference type="EC" id="2.2.1.6" evidence="8"/>
<evidence type="ECO:0000256" key="3">
    <source>
        <dbReference type="ARBA" id="ARBA00006341"/>
    </source>
</evidence>
<evidence type="ECO:0000313" key="11">
    <source>
        <dbReference type="Proteomes" id="UP000576209"/>
    </source>
</evidence>
<comment type="caution">
    <text evidence="10">The sequence shown here is derived from an EMBL/GenBank/DDBJ whole genome shotgun (WGS) entry which is preliminary data.</text>
</comment>
<dbReference type="GO" id="GO:0003984">
    <property type="term" value="F:acetolactate synthase activity"/>
    <property type="evidence" value="ECO:0007669"/>
    <property type="project" value="UniProtKB-UniRule"/>
</dbReference>
<evidence type="ECO:0000313" key="10">
    <source>
        <dbReference type="EMBL" id="MBB4078206.1"/>
    </source>
</evidence>
<dbReference type="GO" id="GO:0005829">
    <property type="term" value="C:cytosol"/>
    <property type="evidence" value="ECO:0007669"/>
    <property type="project" value="TreeGrafter"/>
</dbReference>
<gene>
    <name evidence="10" type="ORF">GGR28_000807</name>
</gene>
<dbReference type="Pfam" id="PF10369">
    <property type="entry name" value="ALS_ss_C"/>
    <property type="match status" value="1"/>
</dbReference>
<dbReference type="Proteomes" id="UP000576209">
    <property type="component" value="Unassembled WGS sequence"/>
</dbReference>
<comment type="catalytic activity">
    <reaction evidence="7 8">
        <text>2 pyruvate + H(+) = (2S)-2-acetolactate + CO2</text>
        <dbReference type="Rhea" id="RHEA:25249"/>
        <dbReference type="ChEBI" id="CHEBI:15361"/>
        <dbReference type="ChEBI" id="CHEBI:15378"/>
        <dbReference type="ChEBI" id="CHEBI:16526"/>
        <dbReference type="ChEBI" id="CHEBI:58476"/>
        <dbReference type="EC" id="2.2.1.6"/>
    </reaction>
</comment>
<dbReference type="EMBL" id="JACIFF010000001">
    <property type="protein sequence ID" value="MBB4078206.1"/>
    <property type="molecule type" value="Genomic_DNA"/>
</dbReference>
<dbReference type="RefSeq" id="WP_183494424.1">
    <property type="nucleotide sequence ID" value="NZ_JACIFF010000001.1"/>
</dbReference>
<dbReference type="UniPathway" id="UPA00047">
    <property type="reaction ID" value="UER00055"/>
</dbReference>
<dbReference type="InterPro" id="IPR019455">
    <property type="entry name" value="Acetolactate_synth_ssu_C"/>
</dbReference>
<keyword evidence="5 8" id="KW-0028">Amino-acid biosynthesis</keyword>
<keyword evidence="6 8" id="KW-0100">Branched-chain amino acid biosynthesis</keyword>
<dbReference type="AlphaFoldDB" id="A0A840EB35"/>
<evidence type="ECO:0000256" key="4">
    <source>
        <dbReference type="ARBA" id="ARBA00011744"/>
    </source>
</evidence>
<dbReference type="Pfam" id="PF22629">
    <property type="entry name" value="ACT_AHAS_ss"/>
    <property type="match status" value="1"/>
</dbReference>
<evidence type="ECO:0000256" key="8">
    <source>
        <dbReference type="RuleBase" id="RU368092"/>
    </source>
</evidence>
<dbReference type="InterPro" id="IPR004789">
    <property type="entry name" value="Acetalactate_synth_ssu"/>
</dbReference>
<comment type="pathway">
    <text evidence="2 8">Amino-acid biosynthesis; L-valine biosynthesis; L-valine from pyruvate: step 1/4.</text>
</comment>
<organism evidence="10 11">
    <name type="scientific">Neolewinella aquimaris</name>
    <dbReference type="NCBI Taxonomy" id="1835722"/>
    <lineage>
        <taxon>Bacteria</taxon>
        <taxon>Pseudomonadati</taxon>
        <taxon>Bacteroidota</taxon>
        <taxon>Saprospiria</taxon>
        <taxon>Saprospirales</taxon>
        <taxon>Lewinellaceae</taxon>
        <taxon>Neolewinella</taxon>
    </lineage>
</organism>
<dbReference type="PROSITE" id="PS51671">
    <property type="entry name" value="ACT"/>
    <property type="match status" value="1"/>
</dbReference>
<dbReference type="GO" id="GO:0009097">
    <property type="term" value="P:isoleucine biosynthetic process"/>
    <property type="evidence" value="ECO:0007669"/>
    <property type="project" value="UniProtKB-UniRule"/>
</dbReference>
<name>A0A840EB35_9BACT</name>
<evidence type="ECO:0000256" key="5">
    <source>
        <dbReference type="ARBA" id="ARBA00022605"/>
    </source>
</evidence>
<feature type="domain" description="ACT" evidence="9">
    <location>
        <begin position="6"/>
        <end position="80"/>
    </location>
</feature>
<evidence type="ECO:0000256" key="6">
    <source>
        <dbReference type="ARBA" id="ARBA00023304"/>
    </source>
</evidence>
<evidence type="ECO:0000256" key="1">
    <source>
        <dbReference type="ARBA" id="ARBA00004974"/>
    </source>
</evidence>
<accession>A0A840EB35</accession>
<dbReference type="InterPro" id="IPR039557">
    <property type="entry name" value="AHAS_ACT"/>
</dbReference>
<comment type="function">
    <text evidence="8">Catalyzes the conversion of 2 pyruvate molecules into acetolactate in the first common step of the biosynthetic pathway of the branched-amino acids such as leucine, isoleucine, and valine.</text>
</comment>
<dbReference type="PANTHER" id="PTHR30239:SF0">
    <property type="entry name" value="ACETOLACTATE SYNTHASE SMALL SUBUNIT 1, CHLOROPLASTIC"/>
    <property type="match status" value="1"/>
</dbReference>
<dbReference type="Gene3D" id="3.30.70.260">
    <property type="match status" value="1"/>
</dbReference>
<dbReference type="GO" id="GO:1990610">
    <property type="term" value="F:acetolactate synthase regulator activity"/>
    <property type="evidence" value="ECO:0007669"/>
    <property type="project" value="UniProtKB-UniRule"/>
</dbReference>
<keyword evidence="11" id="KW-1185">Reference proteome</keyword>
<dbReference type="Gene3D" id="3.30.70.1150">
    <property type="entry name" value="ACT-like. Chain A, domain 2"/>
    <property type="match status" value="1"/>
</dbReference>
<dbReference type="SUPFAM" id="SSF55021">
    <property type="entry name" value="ACT-like"/>
    <property type="match status" value="2"/>
</dbReference>
<comment type="subunit">
    <text evidence="4 8">Dimer of large and small chains.</text>
</comment>
<dbReference type="InterPro" id="IPR054480">
    <property type="entry name" value="AHAS_small-like_ACT"/>
</dbReference>
<dbReference type="InterPro" id="IPR027271">
    <property type="entry name" value="Acetolactate_synth/TF_NikR_C"/>
</dbReference>
<dbReference type="InterPro" id="IPR045865">
    <property type="entry name" value="ACT-like_dom_sf"/>
</dbReference>
<dbReference type="NCBIfam" id="TIGR00119">
    <property type="entry name" value="acolac_sm"/>
    <property type="match status" value="1"/>
</dbReference>
<evidence type="ECO:0000259" key="9">
    <source>
        <dbReference type="PROSITE" id="PS51671"/>
    </source>
</evidence>
<reference evidence="10 11" key="1">
    <citation type="submission" date="2020-08" db="EMBL/GenBank/DDBJ databases">
        <title>Genomic Encyclopedia of Type Strains, Phase IV (KMG-IV): sequencing the most valuable type-strain genomes for metagenomic binning, comparative biology and taxonomic classification.</title>
        <authorList>
            <person name="Goeker M."/>
        </authorList>
    </citation>
    <scope>NUCLEOTIDE SEQUENCE [LARGE SCALE GENOMIC DNA]</scope>
    <source>
        <strain evidence="10 11">DSM 105137</strain>
    </source>
</reference>
<dbReference type="PANTHER" id="PTHR30239">
    <property type="entry name" value="ACETOLACTATE SYNTHASE SMALL SUBUNIT"/>
    <property type="match status" value="1"/>
</dbReference>
<evidence type="ECO:0000256" key="7">
    <source>
        <dbReference type="ARBA" id="ARBA00048670"/>
    </source>
</evidence>
<dbReference type="UniPathway" id="UPA00049">
    <property type="reaction ID" value="UER00059"/>
</dbReference>
<keyword evidence="8 10" id="KW-0808">Transferase</keyword>
<comment type="similarity">
    <text evidence="3 8">Belongs to the acetolactate synthase small subunit family.</text>
</comment>
<evidence type="ECO:0000256" key="2">
    <source>
        <dbReference type="ARBA" id="ARBA00005025"/>
    </source>
</evidence>
<protein>
    <recommendedName>
        <fullName evidence="8">Acetolactate synthase small subunit</fullName>
        <shortName evidence="8">AHAS</shortName>
        <shortName evidence="8">ALS</shortName>
        <ecNumber evidence="8">2.2.1.6</ecNumber>
    </recommendedName>
    <alternativeName>
        <fullName evidence="8">Acetohydroxy-acid synthase small subunit</fullName>
    </alternativeName>
</protein>
<sequence>MTRSFTITVFTEDQTGLLSRVVGIFNRRNLNISSLTTSASSDETIHRFTIVVNVTEEMVIKLVAQLDKQVDVLKAFYYEDKDIVYQEIALYKVPIEVFSNGNEVEMMIRRHNARVLLIEPGYVVIEKTGHEYETEALLTELRKVGIYEFVRSGRVAIVKPMERLNNYLQELREEVGN</sequence>
<dbReference type="GO" id="GO:0009099">
    <property type="term" value="P:L-valine biosynthetic process"/>
    <property type="evidence" value="ECO:0007669"/>
    <property type="project" value="UniProtKB-UniRule"/>
</dbReference>
<dbReference type="InterPro" id="IPR002912">
    <property type="entry name" value="ACT_dom"/>
</dbReference>